<dbReference type="PIRSF" id="PIRSF001467">
    <property type="entry name" value="Peptidylpro_ismrse"/>
    <property type="match status" value="1"/>
</dbReference>
<dbReference type="GO" id="GO:0016018">
    <property type="term" value="F:cyclosporin A binding"/>
    <property type="evidence" value="ECO:0007669"/>
    <property type="project" value="TreeGrafter"/>
</dbReference>
<dbReference type="PROSITE" id="PS00170">
    <property type="entry name" value="CSA_PPIASE_1"/>
    <property type="match status" value="1"/>
</dbReference>
<dbReference type="AlphaFoldDB" id="A0A8M1MQY6"/>
<dbReference type="SUPFAM" id="SSF50891">
    <property type="entry name" value="Cyclophilin-like"/>
    <property type="match status" value="1"/>
</dbReference>
<keyword evidence="13 16" id="KW-0413">Isomerase</keyword>
<evidence type="ECO:0000256" key="14">
    <source>
        <dbReference type="ARBA" id="ARBA00023242"/>
    </source>
</evidence>
<dbReference type="Proteomes" id="UP000248481">
    <property type="component" value="Chromosome 1"/>
</dbReference>
<keyword evidence="18" id="KW-1185">Reference proteome</keyword>
<keyword evidence="8" id="KW-0597">Phosphoprotein</keyword>
<keyword evidence="12 16" id="KW-0697">Rotamase</keyword>
<evidence type="ECO:0000256" key="4">
    <source>
        <dbReference type="ARBA" id="ARBA00004613"/>
    </source>
</evidence>
<comment type="subcellular location">
    <subcellularLocation>
        <location evidence="3">Cytoplasm</location>
    </subcellularLocation>
    <subcellularLocation>
        <location evidence="2">Nucleus</location>
    </subcellularLocation>
    <subcellularLocation>
        <location evidence="4">Secreted</location>
    </subcellularLocation>
</comment>
<evidence type="ECO:0000256" key="6">
    <source>
        <dbReference type="ARBA" id="ARBA00022499"/>
    </source>
</evidence>
<keyword evidence="9" id="KW-0053">Apoptosis</keyword>
<keyword evidence="7" id="KW-0964">Secreted</keyword>
<comment type="catalytic activity">
    <reaction evidence="1 16">
        <text>[protein]-peptidylproline (omega=180) = [protein]-peptidylproline (omega=0)</text>
        <dbReference type="Rhea" id="RHEA:16237"/>
        <dbReference type="Rhea" id="RHEA-COMP:10747"/>
        <dbReference type="Rhea" id="RHEA-COMP:10748"/>
        <dbReference type="ChEBI" id="CHEBI:83833"/>
        <dbReference type="ChEBI" id="CHEBI:83834"/>
        <dbReference type="EC" id="5.2.1.8"/>
    </reaction>
</comment>
<dbReference type="PROSITE" id="PS50072">
    <property type="entry name" value="CSA_PPIASE_2"/>
    <property type="match status" value="1"/>
</dbReference>
<dbReference type="GO" id="GO:0005576">
    <property type="term" value="C:extracellular region"/>
    <property type="evidence" value="ECO:0007669"/>
    <property type="project" value="UniProtKB-SubCell"/>
</dbReference>
<dbReference type="GO" id="GO:0005634">
    <property type="term" value="C:nucleus"/>
    <property type="evidence" value="ECO:0007669"/>
    <property type="project" value="UniProtKB-SubCell"/>
</dbReference>
<evidence type="ECO:0000256" key="7">
    <source>
        <dbReference type="ARBA" id="ARBA00022525"/>
    </source>
</evidence>
<reference evidence="19" key="1">
    <citation type="submission" date="2025-08" db="UniProtKB">
        <authorList>
            <consortium name="RefSeq"/>
        </authorList>
    </citation>
    <scope>IDENTIFICATION</scope>
    <source>
        <tissue evidence="19">Blood</tissue>
    </source>
</reference>
<keyword evidence="11" id="KW-0007">Acetylation</keyword>
<organism evidence="18 19">
    <name type="scientific">Neomonachus schauinslandi</name>
    <name type="common">Hawaiian monk seal</name>
    <name type="synonym">Monachus schauinslandi</name>
    <dbReference type="NCBI Taxonomy" id="29088"/>
    <lineage>
        <taxon>Eukaryota</taxon>
        <taxon>Metazoa</taxon>
        <taxon>Chordata</taxon>
        <taxon>Craniata</taxon>
        <taxon>Vertebrata</taxon>
        <taxon>Euteleostomi</taxon>
        <taxon>Mammalia</taxon>
        <taxon>Eutheria</taxon>
        <taxon>Laurasiatheria</taxon>
        <taxon>Carnivora</taxon>
        <taxon>Caniformia</taxon>
        <taxon>Pinnipedia</taxon>
        <taxon>Phocidae</taxon>
        <taxon>Monachinae</taxon>
        <taxon>Monachini</taxon>
        <taxon>Neomonachus</taxon>
    </lineage>
</organism>
<dbReference type="GeneID" id="110570817"/>
<dbReference type="InterPro" id="IPR024936">
    <property type="entry name" value="Cyclophilin-type_PPIase"/>
</dbReference>
<dbReference type="GO" id="GO:0006457">
    <property type="term" value="P:protein folding"/>
    <property type="evidence" value="ECO:0007669"/>
    <property type="project" value="InterPro"/>
</dbReference>
<dbReference type="PRINTS" id="PR00153">
    <property type="entry name" value="CSAPPISMRASE"/>
</dbReference>
<keyword evidence="14" id="KW-0539">Nucleus</keyword>
<protein>
    <recommendedName>
        <fullName evidence="16">Peptidyl-prolyl cis-trans isomerase</fullName>
        <shortName evidence="16">PPIase</shortName>
        <ecNumber evidence="16">5.2.1.8</ecNumber>
    </recommendedName>
</protein>
<feature type="domain" description="PPIase cyclophilin-type" evidence="17">
    <location>
        <begin position="7"/>
        <end position="150"/>
    </location>
</feature>
<name>A0A8M1MQY6_NEOSC</name>
<dbReference type="KEGG" id="nsu:110570817"/>
<dbReference type="EC" id="5.2.1.8" evidence="16"/>
<dbReference type="GO" id="GO:0006915">
    <property type="term" value="P:apoptotic process"/>
    <property type="evidence" value="ECO:0007669"/>
    <property type="project" value="UniProtKB-KW"/>
</dbReference>
<dbReference type="FunFam" id="2.40.100.10:FF:000025">
    <property type="entry name" value="Peptidyl-prolyl cis-trans isomerase CYP19-2"/>
    <property type="match status" value="1"/>
</dbReference>
<evidence type="ECO:0000313" key="18">
    <source>
        <dbReference type="Proteomes" id="UP000248481"/>
    </source>
</evidence>
<dbReference type="InterPro" id="IPR002130">
    <property type="entry name" value="Cyclophilin-type_PPIase_dom"/>
</dbReference>
<evidence type="ECO:0000256" key="5">
    <source>
        <dbReference type="ARBA" id="ARBA00022490"/>
    </source>
</evidence>
<dbReference type="PANTHER" id="PTHR11071:SF490">
    <property type="entry name" value="PEPTIDYL-PROLYL CIS-TRANS ISOMERASE A"/>
    <property type="match status" value="1"/>
</dbReference>
<evidence type="ECO:0000259" key="17">
    <source>
        <dbReference type="PROSITE" id="PS50072"/>
    </source>
</evidence>
<dbReference type="GO" id="GO:0003755">
    <property type="term" value="F:peptidyl-prolyl cis-trans isomerase activity"/>
    <property type="evidence" value="ECO:0007669"/>
    <property type="project" value="UniProtKB-UniRule"/>
</dbReference>
<evidence type="ECO:0000256" key="2">
    <source>
        <dbReference type="ARBA" id="ARBA00004123"/>
    </source>
</evidence>
<dbReference type="Pfam" id="PF00160">
    <property type="entry name" value="Pro_isomerase"/>
    <property type="match status" value="1"/>
</dbReference>
<keyword evidence="5" id="KW-0963">Cytoplasm</keyword>
<dbReference type="GO" id="GO:0005737">
    <property type="term" value="C:cytoplasm"/>
    <property type="evidence" value="ECO:0007669"/>
    <property type="project" value="UniProtKB-SubCell"/>
</dbReference>
<proteinExistence type="inferred from homology"/>
<keyword evidence="6" id="KW-1017">Isopeptide bond</keyword>
<evidence type="ECO:0000256" key="1">
    <source>
        <dbReference type="ARBA" id="ARBA00000971"/>
    </source>
</evidence>
<evidence type="ECO:0000256" key="8">
    <source>
        <dbReference type="ARBA" id="ARBA00022553"/>
    </source>
</evidence>
<accession>A0A8M1MQY6</accession>
<evidence type="ECO:0000256" key="9">
    <source>
        <dbReference type="ARBA" id="ARBA00022703"/>
    </source>
</evidence>
<dbReference type="InterPro" id="IPR029000">
    <property type="entry name" value="Cyclophilin-like_dom_sf"/>
</dbReference>
<dbReference type="RefSeq" id="XP_044776262.1">
    <property type="nucleotide sequence ID" value="XM_044920327.1"/>
</dbReference>
<gene>
    <name evidence="19" type="primary">LOC110570817</name>
</gene>
<evidence type="ECO:0000256" key="15">
    <source>
        <dbReference type="ARBA" id="ARBA00037940"/>
    </source>
</evidence>
<comment type="similarity">
    <text evidence="15">Belongs to the cyclophilin-type PPIase family. PPIase A subfamily.</text>
</comment>
<evidence type="ECO:0000313" key="19">
    <source>
        <dbReference type="RefSeq" id="XP_044776262.1"/>
    </source>
</evidence>
<evidence type="ECO:0000256" key="10">
    <source>
        <dbReference type="ARBA" id="ARBA00022843"/>
    </source>
</evidence>
<dbReference type="InterPro" id="IPR020892">
    <property type="entry name" value="Cyclophilin-type_PPIase_CS"/>
</dbReference>
<evidence type="ECO:0000256" key="16">
    <source>
        <dbReference type="RuleBase" id="RU363019"/>
    </source>
</evidence>
<sequence>MANPTAFFDTITDSKPLSPVSFELFADKVSKTVENFRALNTGEEGFGYKGSCFHRIIPGFLCQGGDFPHHNGTGGKSIYRDKVDDEDLILKHTGPGILSVTNAGPNTNSSQFLICTAKMEWLAGWHVVFGKVKEGMNIVEVWMGLGPGTA</sequence>
<evidence type="ECO:0000256" key="3">
    <source>
        <dbReference type="ARBA" id="ARBA00004496"/>
    </source>
</evidence>
<evidence type="ECO:0000256" key="12">
    <source>
        <dbReference type="ARBA" id="ARBA00023110"/>
    </source>
</evidence>
<dbReference type="Gene3D" id="2.40.100.10">
    <property type="entry name" value="Cyclophilin-like"/>
    <property type="match status" value="1"/>
</dbReference>
<dbReference type="PANTHER" id="PTHR11071">
    <property type="entry name" value="PEPTIDYL-PROLYL CIS-TRANS ISOMERASE"/>
    <property type="match status" value="1"/>
</dbReference>
<keyword evidence="10" id="KW-0832">Ubl conjugation</keyword>
<evidence type="ECO:0000256" key="13">
    <source>
        <dbReference type="ARBA" id="ARBA00023235"/>
    </source>
</evidence>
<comment type="function">
    <text evidence="16">PPIases accelerate the folding of proteins. It catalyzes the cis-trans isomerization of proline imidic peptide bonds in oligopeptides.</text>
</comment>
<evidence type="ECO:0000256" key="11">
    <source>
        <dbReference type="ARBA" id="ARBA00022990"/>
    </source>
</evidence>